<protein>
    <submittedName>
        <fullName evidence="1">BNR repeat-containing protein</fullName>
    </submittedName>
</protein>
<dbReference type="SUPFAM" id="SSF50939">
    <property type="entry name" value="Sialidases"/>
    <property type="match status" value="1"/>
</dbReference>
<evidence type="ECO:0000313" key="1">
    <source>
        <dbReference type="EMBL" id="MCV9387369.1"/>
    </source>
</evidence>
<keyword evidence="2" id="KW-1185">Reference proteome</keyword>
<dbReference type="InterPro" id="IPR036278">
    <property type="entry name" value="Sialidase_sf"/>
</dbReference>
<dbReference type="CDD" id="cd15482">
    <property type="entry name" value="Sialidase_non-viral"/>
    <property type="match status" value="1"/>
</dbReference>
<dbReference type="Proteomes" id="UP001300692">
    <property type="component" value="Unassembled WGS sequence"/>
</dbReference>
<organism evidence="1 2">
    <name type="scientific">Reichenbachiella ulvae</name>
    <dbReference type="NCBI Taxonomy" id="2980104"/>
    <lineage>
        <taxon>Bacteria</taxon>
        <taxon>Pseudomonadati</taxon>
        <taxon>Bacteroidota</taxon>
        <taxon>Cytophagia</taxon>
        <taxon>Cytophagales</taxon>
        <taxon>Reichenbachiellaceae</taxon>
        <taxon>Reichenbachiella</taxon>
    </lineage>
</organism>
<comment type="caution">
    <text evidence="1">The sequence shown here is derived from an EMBL/GenBank/DDBJ whole genome shotgun (WGS) entry which is preliminary data.</text>
</comment>
<dbReference type="RefSeq" id="WP_264138193.1">
    <property type="nucleotide sequence ID" value="NZ_JAOYOD010000001.1"/>
</dbReference>
<dbReference type="Gene3D" id="2.120.10.10">
    <property type="match status" value="1"/>
</dbReference>
<evidence type="ECO:0000313" key="2">
    <source>
        <dbReference type="Proteomes" id="UP001300692"/>
    </source>
</evidence>
<dbReference type="EMBL" id="JAOYOD010000001">
    <property type="protein sequence ID" value="MCV9387369.1"/>
    <property type="molecule type" value="Genomic_DNA"/>
</dbReference>
<name>A0ABT3CV23_9BACT</name>
<sequence length="436" mass="49239">MKNSKWLFIWICLGWNISSCERSNPSITQVGEGWASNSVNAVIFRRNSLSTYEDTQYASYYDKDQNMVLAKRPLGSDQWQVKPTQFKGNTKDAHNSISIAVDGEGFLHVAWDHHNTPLRYSRSVEPGSLELKDEMPMTGEQESDVTYPEFYRLPSGDLLFLYRSGESGNGNLVMKRYDVTKESWSLVQDNLIDGEGQRNAYWQACVDGEGTIHLSWVWRETWDVATNHDLCYARSKDGGLTWENSKGEPYSLPINISNAEVAWEIPQKSELINQTSMTADAAGQPIIASYWKEGADASPQYHIVYKEDGAWKSAQVSQRQGNFSLSGGGTKKIPISRPQVLSKEGKGEQQVLLLFRDEERDNKVSVFTNQTFPSGEWEAKDLTQSSVGSWEPSYDTELWKTQGSLSLFVQKVTQVDGEGLAENQAEMVYVLDWDIN</sequence>
<reference evidence="1 2" key="1">
    <citation type="submission" date="2022-10" db="EMBL/GenBank/DDBJ databases">
        <title>Comparative genomics and taxonomic characterization of three novel marine species of genus Reichenbachiella exhibiting antioxidant and polysaccharide degradation activities.</title>
        <authorList>
            <person name="Muhammad N."/>
            <person name="Lee Y.-J."/>
            <person name="Ko J."/>
            <person name="Kim S.-G."/>
        </authorList>
    </citation>
    <scope>NUCLEOTIDE SEQUENCE [LARGE SCALE GENOMIC DNA]</scope>
    <source>
        <strain evidence="1 2">ABR2-5</strain>
    </source>
</reference>
<accession>A0ABT3CV23</accession>
<proteinExistence type="predicted"/>
<gene>
    <name evidence="1" type="ORF">N7U62_11885</name>
</gene>
<dbReference type="Pfam" id="PF15892">
    <property type="entry name" value="BNR_4"/>
    <property type="match status" value="1"/>
</dbReference>